<dbReference type="PANTHER" id="PTHR30466:SF1">
    <property type="entry name" value="FMN REDUCTASE (NADH) RUTF"/>
    <property type="match status" value="1"/>
</dbReference>
<dbReference type="GO" id="GO:0042602">
    <property type="term" value="F:riboflavin reductase (NADPH) activity"/>
    <property type="evidence" value="ECO:0007669"/>
    <property type="project" value="TreeGrafter"/>
</dbReference>
<evidence type="ECO:0000313" key="5">
    <source>
        <dbReference type="Proteomes" id="UP000528608"/>
    </source>
</evidence>
<dbReference type="GO" id="GO:0006208">
    <property type="term" value="P:pyrimidine nucleobase catabolic process"/>
    <property type="evidence" value="ECO:0007669"/>
    <property type="project" value="TreeGrafter"/>
</dbReference>
<reference evidence="4 5" key="1">
    <citation type="submission" date="2020-08" db="EMBL/GenBank/DDBJ databases">
        <title>Genomic Encyclopedia of Type Strains, Phase III (KMG-III): the genomes of soil and plant-associated and newly described type strains.</title>
        <authorList>
            <person name="Whitman W."/>
        </authorList>
    </citation>
    <scope>NUCLEOTIDE SEQUENCE [LARGE SCALE GENOMIC DNA]</scope>
    <source>
        <strain evidence="4 5">CECT 3259</strain>
    </source>
</reference>
<dbReference type="SUPFAM" id="SSF50475">
    <property type="entry name" value="FMN-binding split barrel"/>
    <property type="match status" value="1"/>
</dbReference>
<dbReference type="Gene3D" id="2.30.110.10">
    <property type="entry name" value="Electron Transport, Fmn-binding Protein, Chain A"/>
    <property type="match status" value="1"/>
</dbReference>
<dbReference type="PANTHER" id="PTHR30466">
    <property type="entry name" value="FLAVIN REDUCTASE"/>
    <property type="match status" value="1"/>
</dbReference>
<proteinExistence type="predicted"/>
<accession>A0A7W8BBP8</accession>
<feature type="domain" description="Flavin reductase like" evidence="3">
    <location>
        <begin position="37"/>
        <end position="184"/>
    </location>
</feature>
<evidence type="ECO:0000256" key="2">
    <source>
        <dbReference type="SAM" id="MobiDB-lite"/>
    </source>
</evidence>
<dbReference type="Pfam" id="PF01613">
    <property type="entry name" value="Flavin_Reduct"/>
    <property type="match status" value="1"/>
</dbReference>
<evidence type="ECO:0000256" key="1">
    <source>
        <dbReference type="ARBA" id="ARBA00023002"/>
    </source>
</evidence>
<dbReference type="InterPro" id="IPR012349">
    <property type="entry name" value="Split_barrel_FMN-bd"/>
</dbReference>
<evidence type="ECO:0000259" key="3">
    <source>
        <dbReference type="SMART" id="SM00903"/>
    </source>
</evidence>
<dbReference type="InterPro" id="IPR050268">
    <property type="entry name" value="NADH-dep_flavin_reductase"/>
</dbReference>
<sequence>MTAQPRADARSAPGARAPSVEDGGGTGLDPALFRGAMARFPSGVAIVTAHDQQGRPHGFTASSLCSLSLDPPLLLVCLATSARCYPVFARSPQFAVSMLRDEHEHTELARRFAGKSPDKFAGGGFVPTPHGGTVVAGALAVVECAVRRRVGAGDHVIILGEAEHVALPEPGGRPAVYVDRGFGSLCDADLARSDTPRGPTP</sequence>
<name>A0A7W8BBP8_STREU</name>
<dbReference type="GO" id="GO:0010181">
    <property type="term" value="F:FMN binding"/>
    <property type="evidence" value="ECO:0007669"/>
    <property type="project" value="InterPro"/>
</dbReference>
<keyword evidence="1 4" id="KW-0560">Oxidoreductase</keyword>
<dbReference type="EC" id="1.5.1.-" evidence="4"/>
<protein>
    <submittedName>
        <fullName evidence="4">Flavin reductase ActVB</fullName>
        <ecNumber evidence="4">1.5.1.-</ecNumber>
    </submittedName>
</protein>
<dbReference type="EMBL" id="JACHJF010000005">
    <property type="protein sequence ID" value="MBB5118903.1"/>
    <property type="molecule type" value="Genomic_DNA"/>
</dbReference>
<feature type="region of interest" description="Disordered" evidence="2">
    <location>
        <begin position="1"/>
        <end position="28"/>
    </location>
</feature>
<dbReference type="InterPro" id="IPR002563">
    <property type="entry name" value="Flavin_Rdtase-like_dom"/>
</dbReference>
<gene>
    <name evidence="4" type="ORF">FHS36_002336</name>
</gene>
<dbReference type="RefSeq" id="WP_280524618.1">
    <property type="nucleotide sequence ID" value="NZ_JACHJF010000005.1"/>
</dbReference>
<dbReference type="SMART" id="SM00903">
    <property type="entry name" value="Flavin_Reduct"/>
    <property type="match status" value="1"/>
</dbReference>
<evidence type="ECO:0000313" key="4">
    <source>
        <dbReference type="EMBL" id="MBB5118903.1"/>
    </source>
</evidence>
<dbReference type="AlphaFoldDB" id="A0A7W8BBP8"/>
<comment type="caution">
    <text evidence="4">The sequence shown here is derived from an EMBL/GenBank/DDBJ whole genome shotgun (WGS) entry which is preliminary data.</text>
</comment>
<organism evidence="4 5">
    <name type="scientific">Streptomyces eurocidicus</name>
    <name type="common">Streptoverticillium eurocidicus</name>
    <dbReference type="NCBI Taxonomy" id="66423"/>
    <lineage>
        <taxon>Bacteria</taxon>
        <taxon>Bacillati</taxon>
        <taxon>Actinomycetota</taxon>
        <taxon>Actinomycetes</taxon>
        <taxon>Kitasatosporales</taxon>
        <taxon>Streptomycetaceae</taxon>
        <taxon>Streptomyces</taxon>
    </lineage>
</organism>
<dbReference type="Proteomes" id="UP000528608">
    <property type="component" value="Unassembled WGS sequence"/>
</dbReference>